<feature type="transmembrane region" description="Helical" evidence="8">
    <location>
        <begin position="496"/>
        <end position="514"/>
    </location>
</feature>
<dbReference type="GO" id="GO:0022857">
    <property type="term" value="F:transmembrane transporter activity"/>
    <property type="evidence" value="ECO:0007669"/>
    <property type="project" value="InterPro"/>
</dbReference>
<keyword evidence="4" id="KW-1003">Cell membrane</keyword>
<proteinExistence type="inferred from homology"/>
<dbReference type="PROSITE" id="PS00217">
    <property type="entry name" value="SUGAR_TRANSPORT_2"/>
    <property type="match status" value="1"/>
</dbReference>
<evidence type="ECO:0000313" key="10">
    <source>
        <dbReference type="EMBL" id="QNI32300.1"/>
    </source>
</evidence>
<feature type="transmembrane region" description="Helical" evidence="8">
    <location>
        <begin position="145"/>
        <end position="165"/>
    </location>
</feature>
<feature type="transmembrane region" description="Helical" evidence="8">
    <location>
        <begin position="177"/>
        <end position="198"/>
    </location>
</feature>
<reference evidence="10 11" key="1">
    <citation type="submission" date="2020-08" db="EMBL/GenBank/DDBJ databases">
        <title>Edaphobacter telluris sp. nov. and Acidobacterium dinghuensis sp. nov., two acidobacteria isolated from forest soil.</title>
        <authorList>
            <person name="Fu J."/>
            <person name="Qiu L."/>
        </authorList>
    </citation>
    <scope>NUCLEOTIDE SEQUENCE [LARGE SCALE GENOMIC DNA]</scope>
    <source>
        <strain evidence="10">4Y35</strain>
    </source>
</reference>
<dbReference type="PANTHER" id="PTHR42718">
    <property type="entry name" value="MAJOR FACILITATOR SUPERFAMILY MULTIDRUG TRANSPORTER MFSC"/>
    <property type="match status" value="1"/>
</dbReference>
<dbReference type="CDD" id="cd17503">
    <property type="entry name" value="MFS_LmrB_MDR_like"/>
    <property type="match status" value="1"/>
</dbReference>
<evidence type="ECO:0000256" key="1">
    <source>
        <dbReference type="ARBA" id="ARBA00004651"/>
    </source>
</evidence>
<dbReference type="GO" id="GO:0005886">
    <property type="term" value="C:plasma membrane"/>
    <property type="evidence" value="ECO:0007669"/>
    <property type="project" value="UniProtKB-SubCell"/>
</dbReference>
<name>A0A7G8BID0_9BACT</name>
<dbReference type="GO" id="GO:0051301">
    <property type="term" value="P:cell division"/>
    <property type="evidence" value="ECO:0007669"/>
    <property type="project" value="UniProtKB-KW"/>
</dbReference>
<feature type="transmembrane region" description="Helical" evidence="8">
    <location>
        <begin position="373"/>
        <end position="392"/>
    </location>
</feature>
<feature type="transmembrane region" description="Helical" evidence="8">
    <location>
        <begin position="21"/>
        <end position="49"/>
    </location>
</feature>
<dbReference type="Gene3D" id="1.20.1250.20">
    <property type="entry name" value="MFS general substrate transporter like domains"/>
    <property type="match status" value="1"/>
</dbReference>
<evidence type="ECO:0000256" key="4">
    <source>
        <dbReference type="ARBA" id="ARBA00022475"/>
    </source>
</evidence>
<keyword evidence="10" id="KW-0132">Cell division</keyword>
<dbReference type="InterPro" id="IPR004638">
    <property type="entry name" value="EmrB-like"/>
</dbReference>
<dbReference type="InterPro" id="IPR036259">
    <property type="entry name" value="MFS_trans_sf"/>
</dbReference>
<evidence type="ECO:0000256" key="7">
    <source>
        <dbReference type="ARBA" id="ARBA00023136"/>
    </source>
</evidence>
<keyword evidence="6 8" id="KW-1133">Transmembrane helix</keyword>
<dbReference type="PRINTS" id="PR01036">
    <property type="entry name" value="TCRTETB"/>
</dbReference>
<gene>
    <name evidence="10" type="ORF">H7849_25520</name>
</gene>
<feature type="transmembrane region" description="Helical" evidence="8">
    <location>
        <begin position="242"/>
        <end position="260"/>
    </location>
</feature>
<dbReference type="KEGG" id="adin:H7849_25520"/>
<feature type="transmembrane region" description="Helical" evidence="8">
    <location>
        <begin position="345"/>
        <end position="361"/>
    </location>
</feature>
<feature type="transmembrane region" description="Helical" evidence="8">
    <location>
        <begin position="210"/>
        <end position="230"/>
    </location>
</feature>
<dbReference type="InterPro" id="IPR020846">
    <property type="entry name" value="MFS_dom"/>
</dbReference>
<dbReference type="Proteomes" id="UP000515312">
    <property type="component" value="Chromosome"/>
</dbReference>
<feature type="transmembrane region" description="Helical" evidence="8">
    <location>
        <begin position="311"/>
        <end position="338"/>
    </location>
</feature>
<feature type="domain" description="Major facilitator superfamily (MFS) profile" evidence="9">
    <location>
        <begin position="23"/>
        <end position="519"/>
    </location>
</feature>
<accession>A0A7G8BID0</accession>
<organism evidence="10 11">
    <name type="scientific">Alloacidobacterium dinghuense</name>
    <dbReference type="NCBI Taxonomy" id="2763107"/>
    <lineage>
        <taxon>Bacteria</taxon>
        <taxon>Pseudomonadati</taxon>
        <taxon>Acidobacteriota</taxon>
        <taxon>Terriglobia</taxon>
        <taxon>Terriglobales</taxon>
        <taxon>Acidobacteriaceae</taxon>
        <taxon>Alloacidobacterium</taxon>
    </lineage>
</organism>
<evidence type="ECO:0000313" key="11">
    <source>
        <dbReference type="Proteomes" id="UP000515312"/>
    </source>
</evidence>
<evidence type="ECO:0000256" key="6">
    <source>
        <dbReference type="ARBA" id="ARBA00022989"/>
    </source>
</evidence>
<feature type="transmembrane region" description="Helical" evidence="8">
    <location>
        <begin position="61"/>
        <end position="82"/>
    </location>
</feature>
<dbReference type="Gene3D" id="1.20.1720.10">
    <property type="entry name" value="Multidrug resistance protein D"/>
    <property type="match status" value="1"/>
</dbReference>
<sequence>MDDAPTQDFDPRDATGGVNPWLIAVSVMLATFMEVLDTAIASVALPYIAGSLSASTDEATWVLTSYLVANAVILPASNWFALRFGRKRFLIICVIIFTIASFFCGAAPSLGFILIARIVQGAGGGALQPLSQAILLESFPPKKRAAAMAVFAFGVVVAPILGPTLGGWLTDTYSWRYAFYINIPIGVLAVFMISRFVHDPPYIKHAKAGPFDNIGFGLLAVWIGCLQVVLDKGQEDDWFGAIWIRWAVAAVVVGFVWFIIHSLRKKNPLVNLRALKDWNFAVGCSLMLVFGLSVYSTITVLPLFYQEVLGYTAFTAGWVVGPRGFGAIAAMPVVGILGSRIDARYLLTFGFMIFGITSLIFGNVTTDISPTTLLWPIIITGFALSFVFVPITTQAYGTLSNEQIGNASGIFNLVRNIGGSIGISVAQTMITRRADLHQHDLANSIPRSSYWLQQRMSSMTTYLGHQTNPGNAAAASQAQLYQQLGHQSLLWAFVDVFRYIALTCFGCIVLVWLFRRIKPGKKAPAGAH</sequence>
<keyword evidence="3" id="KW-0813">Transport</keyword>
<dbReference type="SUPFAM" id="SSF103473">
    <property type="entry name" value="MFS general substrate transporter"/>
    <property type="match status" value="1"/>
</dbReference>
<keyword evidence="10" id="KW-0131">Cell cycle</keyword>
<evidence type="ECO:0000259" key="9">
    <source>
        <dbReference type="PROSITE" id="PS50850"/>
    </source>
</evidence>
<dbReference type="InterPro" id="IPR011701">
    <property type="entry name" value="MFS"/>
</dbReference>
<comment type="similarity">
    <text evidence="2">Belongs to the major facilitator superfamily. EmrB family.</text>
</comment>
<dbReference type="Pfam" id="PF07690">
    <property type="entry name" value="MFS_1"/>
    <property type="match status" value="1"/>
</dbReference>
<dbReference type="EMBL" id="CP060394">
    <property type="protein sequence ID" value="QNI32300.1"/>
    <property type="molecule type" value="Genomic_DNA"/>
</dbReference>
<keyword evidence="11" id="KW-1185">Reference proteome</keyword>
<dbReference type="NCBIfam" id="TIGR00711">
    <property type="entry name" value="efflux_EmrB"/>
    <property type="match status" value="1"/>
</dbReference>
<dbReference type="PANTHER" id="PTHR42718:SF9">
    <property type="entry name" value="MAJOR FACILITATOR SUPERFAMILY MULTIDRUG TRANSPORTER MFSC"/>
    <property type="match status" value="1"/>
</dbReference>
<evidence type="ECO:0000256" key="5">
    <source>
        <dbReference type="ARBA" id="ARBA00022692"/>
    </source>
</evidence>
<feature type="transmembrane region" description="Helical" evidence="8">
    <location>
        <begin position="89"/>
        <end position="108"/>
    </location>
</feature>
<dbReference type="AlphaFoldDB" id="A0A7G8BID0"/>
<evidence type="ECO:0000256" key="3">
    <source>
        <dbReference type="ARBA" id="ARBA00022448"/>
    </source>
</evidence>
<protein>
    <submittedName>
        <fullName evidence="10">Cell division protein CrgA</fullName>
    </submittedName>
</protein>
<dbReference type="InterPro" id="IPR005829">
    <property type="entry name" value="Sugar_transporter_CS"/>
</dbReference>
<keyword evidence="5 8" id="KW-0812">Transmembrane</keyword>
<evidence type="ECO:0000256" key="8">
    <source>
        <dbReference type="SAM" id="Phobius"/>
    </source>
</evidence>
<keyword evidence="7 8" id="KW-0472">Membrane</keyword>
<dbReference type="RefSeq" id="WP_186743255.1">
    <property type="nucleotide sequence ID" value="NZ_CP060394.1"/>
</dbReference>
<feature type="transmembrane region" description="Helical" evidence="8">
    <location>
        <begin position="280"/>
        <end position="305"/>
    </location>
</feature>
<comment type="subcellular location">
    <subcellularLocation>
        <location evidence="1">Cell membrane</location>
        <topology evidence="1">Multi-pass membrane protein</topology>
    </subcellularLocation>
</comment>
<dbReference type="PROSITE" id="PS50850">
    <property type="entry name" value="MFS"/>
    <property type="match status" value="1"/>
</dbReference>
<evidence type="ECO:0000256" key="2">
    <source>
        <dbReference type="ARBA" id="ARBA00008537"/>
    </source>
</evidence>